<dbReference type="PANTHER" id="PTHR32294:SF0">
    <property type="entry name" value="DNA POLYMERASE III SUBUNIT ALPHA"/>
    <property type="match status" value="1"/>
</dbReference>
<dbReference type="EC" id="2.7.7.7" evidence="3"/>
<evidence type="ECO:0000313" key="14">
    <source>
        <dbReference type="Proteomes" id="UP001205063"/>
    </source>
</evidence>
<comment type="function">
    <text evidence="9">DNA polymerase III is a complex, multichain enzyme responsible for most of the replicative synthesis in bacteria. This DNA polymerase also exhibits 3' to 5' exonuclease activity. The alpha chain is the DNA polymerase.</text>
</comment>
<organism evidence="13 14">
    <name type="scientific">Bittarella massiliensis</name>
    <name type="common">ex Durand et al. 2017</name>
    <dbReference type="NCBI Taxonomy" id="1720313"/>
    <lineage>
        <taxon>Bacteria</taxon>
        <taxon>Bacillati</taxon>
        <taxon>Bacillota</taxon>
        <taxon>Clostridia</taxon>
        <taxon>Eubacteriales</taxon>
        <taxon>Oscillospiraceae</taxon>
        <taxon>Bittarella (ex Durand et al. 2017)</taxon>
    </lineage>
</organism>
<dbReference type="Proteomes" id="UP001205063">
    <property type="component" value="Unassembled WGS sequence"/>
</dbReference>
<proteinExistence type="inferred from homology"/>
<dbReference type="InterPro" id="IPR041931">
    <property type="entry name" value="DNA_pol3_alpha_thumb_dom"/>
</dbReference>
<keyword evidence="5 13" id="KW-0808">Transferase</keyword>
<dbReference type="InterPro" id="IPR029460">
    <property type="entry name" value="DNAPol_HHH"/>
</dbReference>
<comment type="subcellular location">
    <subcellularLocation>
        <location evidence="1">Cytoplasm</location>
    </subcellularLocation>
</comment>
<dbReference type="AlphaFoldDB" id="A0AAW5K7I4"/>
<dbReference type="NCBIfam" id="NF004226">
    <property type="entry name" value="PRK05673.1"/>
    <property type="match status" value="1"/>
</dbReference>
<gene>
    <name evidence="13" type="ORF">NE646_04375</name>
</gene>
<dbReference type="Gene3D" id="1.10.150.870">
    <property type="match status" value="1"/>
</dbReference>
<dbReference type="NCBIfam" id="TIGR00594">
    <property type="entry name" value="polc"/>
    <property type="match status" value="1"/>
</dbReference>
<protein>
    <recommendedName>
        <fullName evidence="4">DNA polymerase III subunit alpha</fullName>
        <ecNumber evidence="3">2.7.7.7</ecNumber>
    </recommendedName>
</protein>
<evidence type="ECO:0000256" key="8">
    <source>
        <dbReference type="ARBA" id="ARBA00022932"/>
    </source>
</evidence>
<dbReference type="GO" id="GO:0005737">
    <property type="term" value="C:cytoplasm"/>
    <property type="evidence" value="ECO:0007669"/>
    <property type="project" value="UniProtKB-SubCell"/>
</dbReference>
<dbReference type="SUPFAM" id="SSF89550">
    <property type="entry name" value="PHP domain-like"/>
    <property type="match status" value="1"/>
</dbReference>
<feature type="compositionally biased region" description="Pro residues" evidence="11">
    <location>
        <begin position="1098"/>
        <end position="1109"/>
    </location>
</feature>
<name>A0AAW5K7I4_9FIRM</name>
<accession>A0AAW5K7I4</accession>
<evidence type="ECO:0000256" key="10">
    <source>
        <dbReference type="ARBA" id="ARBA00049244"/>
    </source>
</evidence>
<dbReference type="InterPro" id="IPR011708">
    <property type="entry name" value="DNA_pol3_alpha_NTPase_dom"/>
</dbReference>
<reference evidence="13" key="1">
    <citation type="submission" date="2022-06" db="EMBL/GenBank/DDBJ databases">
        <title>Isolation of gut microbiota from human fecal samples.</title>
        <authorList>
            <person name="Pamer E.G."/>
            <person name="Barat B."/>
            <person name="Waligurski E."/>
            <person name="Medina S."/>
            <person name="Paddock L."/>
            <person name="Mostad J."/>
        </authorList>
    </citation>
    <scope>NUCLEOTIDE SEQUENCE</scope>
    <source>
        <strain evidence="13">DFI.7.96</strain>
    </source>
</reference>
<evidence type="ECO:0000256" key="3">
    <source>
        <dbReference type="ARBA" id="ARBA00012417"/>
    </source>
</evidence>
<dbReference type="InterPro" id="IPR040982">
    <property type="entry name" value="DNA_pol3_finger"/>
</dbReference>
<dbReference type="RefSeq" id="WP_256135652.1">
    <property type="nucleotide sequence ID" value="NZ_JANGAB010000002.1"/>
</dbReference>
<evidence type="ECO:0000256" key="6">
    <source>
        <dbReference type="ARBA" id="ARBA00022695"/>
    </source>
</evidence>
<dbReference type="Pfam" id="PF07733">
    <property type="entry name" value="DNA_pol3_alpha"/>
    <property type="match status" value="1"/>
</dbReference>
<dbReference type="InterPro" id="IPR004805">
    <property type="entry name" value="DnaE2/DnaE/PolC"/>
</dbReference>
<dbReference type="GO" id="GO:0003676">
    <property type="term" value="F:nucleic acid binding"/>
    <property type="evidence" value="ECO:0007669"/>
    <property type="project" value="InterPro"/>
</dbReference>
<dbReference type="InterPro" id="IPR016195">
    <property type="entry name" value="Pol/histidinol_Pase-like"/>
</dbReference>
<dbReference type="CDD" id="cd12113">
    <property type="entry name" value="PHP_PolIIIA_DnaE3"/>
    <property type="match status" value="1"/>
</dbReference>
<dbReference type="Pfam" id="PF01336">
    <property type="entry name" value="tRNA_anti-codon"/>
    <property type="match status" value="1"/>
</dbReference>
<dbReference type="SMART" id="SM00481">
    <property type="entry name" value="POLIIIAc"/>
    <property type="match status" value="1"/>
</dbReference>
<dbReference type="InterPro" id="IPR003141">
    <property type="entry name" value="Pol/His_phosphatase_N"/>
</dbReference>
<dbReference type="Gene3D" id="1.10.10.1600">
    <property type="entry name" value="Bacterial DNA polymerase III alpha subunit, thumb domain"/>
    <property type="match status" value="1"/>
</dbReference>
<comment type="similarity">
    <text evidence="2">Belongs to the DNA polymerase type-C family. DnaE subfamily.</text>
</comment>
<feature type="region of interest" description="Disordered" evidence="11">
    <location>
        <begin position="1069"/>
        <end position="1112"/>
    </location>
</feature>
<comment type="catalytic activity">
    <reaction evidence="10">
        <text>DNA(n) + a 2'-deoxyribonucleoside 5'-triphosphate = DNA(n+1) + diphosphate</text>
        <dbReference type="Rhea" id="RHEA:22508"/>
        <dbReference type="Rhea" id="RHEA-COMP:17339"/>
        <dbReference type="Rhea" id="RHEA-COMP:17340"/>
        <dbReference type="ChEBI" id="CHEBI:33019"/>
        <dbReference type="ChEBI" id="CHEBI:61560"/>
        <dbReference type="ChEBI" id="CHEBI:173112"/>
        <dbReference type="EC" id="2.7.7.7"/>
    </reaction>
</comment>
<dbReference type="InterPro" id="IPR004365">
    <property type="entry name" value="NA-bd_OB_tRNA"/>
</dbReference>
<keyword evidence="7" id="KW-0235">DNA replication</keyword>
<evidence type="ECO:0000256" key="9">
    <source>
        <dbReference type="ARBA" id="ARBA00025611"/>
    </source>
</evidence>
<dbReference type="Gene3D" id="3.20.20.140">
    <property type="entry name" value="Metal-dependent hydrolases"/>
    <property type="match status" value="1"/>
</dbReference>
<evidence type="ECO:0000256" key="7">
    <source>
        <dbReference type="ARBA" id="ARBA00022705"/>
    </source>
</evidence>
<evidence type="ECO:0000256" key="1">
    <source>
        <dbReference type="ARBA" id="ARBA00004496"/>
    </source>
</evidence>
<dbReference type="GO" id="GO:0006260">
    <property type="term" value="P:DNA replication"/>
    <property type="evidence" value="ECO:0007669"/>
    <property type="project" value="UniProtKB-KW"/>
</dbReference>
<evidence type="ECO:0000256" key="2">
    <source>
        <dbReference type="ARBA" id="ARBA00009496"/>
    </source>
</evidence>
<dbReference type="PANTHER" id="PTHR32294">
    <property type="entry name" value="DNA POLYMERASE III SUBUNIT ALPHA"/>
    <property type="match status" value="1"/>
</dbReference>
<evidence type="ECO:0000259" key="12">
    <source>
        <dbReference type="SMART" id="SM00481"/>
    </source>
</evidence>
<dbReference type="EMBL" id="JANGAB010000002">
    <property type="protein sequence ID" value="MCQ4948906.1"/>
    <property type="molecule type" value="Genomic_DNA"/>
</dbReference>
<dbReference type="Pfam" id="PF17657">
    <property type="entry name" value="DNA_pol3_finger"/>
    <property type="match status" value="1"/>
</dbReference>
<evidence type="ECO:0000256" key="11">
    <source>
        <dbReference type="SAM" id="MobiDB-lite"/>
    </source>
</evidence>
<evidence type="ECO:0000313" key="13">
    <source>
        <dbReference type="EMBL" id="MCQ4948906.1"/>
    </source>
</evidence>
<keyword evidence="8" id="KW-0239">DNA-directed DNA polymerase</keyword>
<evidence type="ECO:0000256" key="5">
    <source>
        <dbReference type="ARBA" id="ARBA00022679"/>
    </source>
</evidence>
<dbReference type="Pfam" id="PF14579">
    <property type="entry name" value="HHH_6"/>
    <property type="match status" value="1"/>
</dbReference>
<dbReference type="GO" id="GO:0008408">
    <property type="term" value="F:3'-5' exonuclease activity"/>
    <property type="evidence" value="ECO:0007669"/>
    <property type="project" value="InterPro"/>
</dbReference>
<evidence type="ECO:0000256" key="4">
    <source>
        <dbReference type="ARBA" id="ARBA00019114"/>
    </source>
</evidence>
<feature type="domain" description="Polymerase/histidinol phosphatase N-terminal" evidence="12">
    <location>
        <begin position="8"/>
        <end position="75"/>
    </location>
</feature>
<dbReference type="GO" id="GO:0003887">
    <property type="term" value="F:DNA-directed DNA polymerase activity"/>
    <property type="evidence" value="ECO:0007669"/>
    <property type="project" value="UniProtKB-KW"/>
</dbReference>
<keyword evidence="6 13" id="KW-0548">Nucleotidyltransferase</keyword>
<dbReference type="NCBIfam" id="NF005298">
    <property type="entry name" value="PRK06826.1"/>
    <property type="match status" value="1"/>
</dbReference>
<dbReference type="Pfam" id="PF02811">
    <property type="entry name" value="PHP"/>
    <property type="match status" value="1"/>
</dbReference>
<sequence length="1185" mass="132928">MANDNGFVHLHLHTEYSLLDGACRINQLMDKVLSLGQDAVAITDHGVMYGVIDFYKAAKAKGVKPIIGCEVYVASRARTDKVHGLDSQNHHLVLLCENYTGYQNLIYMVSQAFIDGFYKKPRIDHQLLQEHSEGLIALSACIAGEVPSLLLQGDDKGAEETARFYRDLFGKDRYYIELQNHGLDLQAEVNPKLVALAKKLDIGLVCTNDCHYLSREDSKMQHLLTCIQLGKTVDEDTGIEFSTEEFYVKGREEMETLFGHLPEAIANTRKIADMCQLDFEFGVTKLPYFTSPTGDNQSYFEDLCWQGLWNHYGKDCPQEIQDRLSYELGVITQMGYVDYFLIVQDFVNYAKSHDIPVGPGRGSGAGSLAAYCIGITGIDPIEYNLIFERFLNPERVSMPDFDIDFCYEKRQLVIDYVIEKYGADHVAQIITFGTMAARAAVRDVGRALGIAYSTCDQIAKLIPMQLHITIAEALKISSDLKQLYDSDQTAHEVLEMAMKLEGMPRHASTHAAGVVISRLPVYEYVPLQSTDGQIVTQFTMTTLEELGLLKMDFLGLRTLTVISDAERMVRRREPSFDIGAIDKQDRATFEMLASGDARGVFQFESEGMKRVLTDLGPTRIEDLIAVISLYRPGPMDSIPRYLKASKNAAFITYKHPWLEEILDVTYGCIVYQEQVMQICRKLAGFTYGQADMVRRAMSKKKADVMQRERQRFLYGDEDPDSQCVGCIKNGIDEKTANDIFDEMSSFASYAFNKSHAAAYAYVAYQTAYLKCHYPKEFMAALLTSVLGNTDKVAEYIAECDQMKIPVLPPYINESYQRFTVSGDAIQYSLLGIKGLGEGVIAEIVAEREKGGPFTSLYNFVDRMKKILTRQLNKKAIENMVRCGCLDKLNPNRRAQVEAIDGLFDYIEERDRRNVEGQLNLFGGGEEGEEEPFTLPAVEDYPLREKLQMEKEIIGCYMSAHPLDEYREVIERGKFPQIASMLQLDDSKDGLNVRFLVVVTAARTKITKSQTTMMFADVEDRTGTMEMLVFPSTLQQYRPLLRENAIVVIGGHLSIREEEAPKLICEYVQSPAEAGSPPPPRGGRGGRERPSAPAAAAIPPAPQMPATPPPERADGQALYILLPNRNEALMAKIPSLVGGYPGDYPVYICFADTRKKLKSKSLRVGPTEDLMRTLKNIFGDKNVIIS</sequence>
<comment type="caution">
    <text evidence="13">The sequence shown here is derived from an EMBL/GenBank/DDBJ whole genome shotgun (WGS) entry which is preliminary data.</text>
</comment>
<dbReference type="InterPro" id="IPR004013">
    <property type="entry name" value="PHP_dom"/>
</dbReference>
<dbReference type="CDD" id="cd04485">
    <property type="entry name" value="DnaE_OBF"/>
    <property type="match status" value="1"/>
</dbReference>